<feature type="non-terminal residue" evidence="1">
    <location>
        <position position="1"/>
    </location>
</feature>
<feature type="non-terminal residue" evidence="1">
    <location>
        <position position="78"/>
    </location>
</feature>
<keyword evidence="2" id="KW-1185">Reference proteome</keyword>
<dbReference type="EMBL" id="JASPKZ010010241">
    <property type="protein sequence ID" value="KAJ9575047.1"/>
    <property type="molecule type" value="Genomic_DNA"/>
</dbReference>
<evidence type="ECO:0000313" key="2">
    <source>
        <dbReference type="Proteomes" id="UP001233999"/>
    </source>
</evidence>
<name>A0AAD7Z7A2_DIPPU</name>
<reference evidence="1" key="1">
    <citation type="journal article" date="2023" name="IScience">
        <title>Live-bearing cockroach genome reveals convergent evolutionary mechanisms linked to viviparity in insects and beyond.</title>
        <authorList>
            <person name="Fouks B."/>
            <person name="Harrison M.C."/>
            <person name="Mikhailova A.A."/>
            <person name="Marchal E."/>
            <person name="English S."/>
            <person name="Carruthers M."/>
            <person name="Jennings E.C."/>
            <person name="Chiamaka E.L."/>
            <person name="Frigard R.A."/>
            <person name="Pippel M."/>
            <person name="Attardo G.M."/>
            <person name="Benoit J.B."/>
            <person name="Bornberg-Bauer E."/>
            <person name="Tobe S.S."/>
        </authorList>
    </citation>
    <scope>NUCLEOTIDE SEQUENCE</scope>
    <source>
        <strain evidence="1">Stay&amp;Tobe</strain>
    </source>
</reference>
<dbReference type="AlphaFoldDB" id="A0AAD7Z7A2"/>
<protein>
    <submittedName>
        <fullName evidence="1">Uncharacterized protein</fullName>
    </submittedName>
</protein>
<sequence length="78" mass="9241">GFAHVQLEHLQPFRRMFCDHHHALTQIHSWSIIVKDLSNYRIESQTKELYPSQSFQISSISLDSIFLLSMIHPFIMTR</sequence>
<dbReference type="Proteomes" id="UP001233999">
    <property type="component" value="Unassembled WGS sequence"/>
</dbReference>
<organism evidence="1 2">
    <name type="scientific">Diploptera punctata</name>
    <name type="common">Pacific beetle cockroach</name>
    <dbReference type="NCBI Taxonomy" id="6984"/>
    <lineage>
        <taxon>Eukaryota</taxon>
        <taxon>Metazoa</taxon>
        <taxon>Ecdysozoa</taxon>
        <taxon>Arthropoda</taxon>
        <taxon>Hexapoda</taxon>
        <taxon>Insecta</taxon>
        <taxon>Pterygota</taxon>
        <taxon>Neoptera</taxon>
        <taxon>Polyneoptera</taxon>
        <taxon>Dictyoptera</taxon>
        <taxon>Blattodea</taxon>
        <taxon>Blaberoidea</taxon>
        <taxon>Blaberidae</taxon>
        <taxon>Diplopterinae</taxon>
        <taxon>Diploptera</taxon>
    </lineage>
</organism>
<comment type="caution">
    <text evidence="1">The sequence shown here is derived from an EMBL/GenBank/DDBJ whole genome shotgun (WGS) entry which is preliminary data.</text>
</comment>
<accession>A0AAD7Z7A2</accession>
<proteinExistence type="predicted"/>
<evidence type="ECO:0000313" key="1">
    <source>
        <dbReference type="EMBL" id="KAJ9575047.1"/>
    </source>
</evidence>
<gene>
    <name evidence="1" type="ORF">L9F63_007782</name>
</gene>
<reference evidence="1" key="2">
    <citation type="submission" date="2023-05" db="EMBL/GenBank/DDBJ databases">
        <authorList>
            <person name="Fouks B."/>
        </authorList>
    </citation>
    <scope>NUCLEOTIDE SEQUENCE</scope>
    <source>
        <strain evidence="1">Stay&amp;Tobe</strain>
        <tissue evidence="1">Testes</tissue>
    </source>
</reference>